<dbReference type="EMBL" id="QBIY01013486">
    <property type="protein sequence ID" value="RXN03182.1"/>
    <property type="molecule type" value="Genomic_DNA"/>
</dbReference>
<feature type="region of interest" description="Disordered" evidence="1">
    <location>
        <begin position="1"/>
        <end position="23"/>
    </location>
</feature>
<keyword evidence="3" id="KW-1185">Reference proteome</keyword>
<evidence type="ECO:0000313" key="3">
    <source>
        <dbReference type="Proteomes" id="UP000290572"/>
    </source>
</evidence>
<comment type="caution">
    <text evidence="2">The sequence shown here is derived from an EMBL/GenBank/DDBJ whole genome shotgun (WGS) entry which is preliminary data.</text>
</comment>
<evidence type="ECO:0000256" key="1">
    <source>
        <dbReference type="SAM" id="MobiDB-lite"/>
    </source>
</evidence>
<evidence type="ECO:0000313" key="2">
    <source>
        <dbReference type="EMBL" id="RXN03182.1"/>
    </source>
</evidence>
<reference evidence="2 3" key="1">
    <citation type="submission" date="2018-03" db="EMBL/GenBank/DDBJ databases">
        <title>Draft genome sequence of Rohu Carp (Labeo rohita).</title>
        <authorList>
            <person name="Das P."/>
            <person name="Kushwaha B."/>
            <person name="Joshi C.G."/>
            <person name="Kumar D."/>
            <person name="Nagpure N.S."/>
            <person name="Sahoo L."/>
            <person name="Das S.P."/>
            <person name="Bit A."/>
            <person name="Patnaik S."/>
            <person name="Meher P.K."/>
            <person name="Jayasankar P."/>
            <person name="Koringa P.G."/>
            <person name="Patel N.V."/>
            <person name="Hinsu A.T."/>
            <person name="Kumar R."/>
            <person name="Pandey M."/>
            <person name="Agarwal S."/>
            <person name="Srivastava S."/>
            <person name="Singh M."/>
            <person name="Iquebal M.A."/>
            <person name="Jaiswal S."/>
            <person name="Angadi U.B."/>
            <person name="Kumar N."/>
            <person name="Raza M."/>
            <person name="Shah T.M."/>
            <person name="Rai A."/>
            <person name="Jena J.K."/>
        </authorList>
    </citation>
    <scope>NUCLEOTIDE SEQUENCE [LARGE SCALE GENOMIC DNA]</scope>
    <source>
        <strain evidence="2">DASCIFA01</strain>
        <tissue evidence="2">Testis</tissue>
    </source>
</reference>
<sequence>MDQLFGSSDSPMENKELNNNNESVRHGKIFNSVLFTRRPVNNLRGITTNLPRDYYSVVSVSTFCKINLYIL</sequence>
<gene>
    <name evidence="2" type="ORF">ROHU_034475</name>
</gene>
<dbReference type="AlphaFoldDB" id="A0A498L454"/>
<accession>A0A498L454</accession>
<proteinExistence type="predicted"/>
<feature type="compositionally biased region" description="Polar residues" evidence="1">
    <location>
        <begin position="1"/>
        <end position="22"/>
    </location>
</feature>
<dbReference type="Proteomes" id="UP000290572">
    <property type="component" value="Unassembled WGS sequence"/>
</dbReference>
<protein>
    <submittedName>
        <fullName evidence="2">Uncharacterized protein</fullName>
    </submittedName>
</protein>
<organism evidence="2 3">
    <name type="scientific">Labeo rohita</name>
    <name type="common">Indian major carp</name>
    <name type="synonym">Cyprinus rohita</name>
    <dbReference type="NCBI Taxonomy" id="84645"/>
    <lineage>
        <taxon>Eukaryota</taxon>
        <taxon>Metazoa</taxon>
        <taxon>Chordata</taxon>
        <taxon>Craniata</taxon>
        <taxon>Vertebrata</taxon>
        <taxon>Euteleostomi</taxon>
        <taxon>Actinopterygii</taxon>
        <taxon>Neopterygii</taxon>
        <taxon>Teleostei</taxon>
        <taxon>Ostariophysi</taxon>
        <taxon>Cypriniformes</taxon>
        <taxon>Cyprinidae</taxon>
        <taxon>Labeoninae</taxon>
        <taxon>Labeonini</taxon>
        <taxon>Labeo</taxon>
    </lineage>
</organism>
<name>A0A498L454_LABRO</name>